<keyword evidence="4 7" id="KW-0547">Nucleotide-binding</keyword>
<dbReference type="InterPro" id="IPR012094">
    <property type="entry name" value="tRNA_Ile_lys_synt"/>
</dbReference>
<evidence type="ECO:0000256" key="4">
    <source>
        <dbReference type="ARBA" id="ARBA00022741"/>
    </source>
</evidence>
<dbReference type="STRING" id="1921764.BSR28_05675"/>
<dbReference type="PANTHER" id="PTHR43033:SF1">
    <property type="entry name" value="TRNA(ILE)-LYSIDINE SYNTHASE-RELATED"/>
    <property type="match status" value="1"/>
</dbReference>
<reference evidence="10 11" key="1">
    <citation type="submission" date="2016-11" db="EMBL/GenBank/DDBJ databases">
        <title>Actinomyces gypaetusis sp. nov. isolated from the vulture Gypaetus barbatus in Qinghai Tibet Plateau China.</title>
        <authorList>
            <person name="Meng X."/>
        </authorList>
    </citation>
    <scope>NUCLEOTIDE SEQUENCE [LARGE SCALE GENOMIC DNA]</scope>
    <source>
        <strain evidence="10 11">VUL4_2</strain>
    </source>
</reference>
<dbReference type="GO" id="GO:0005737">
    <property type="term" value="C:cytoplasm"/>
    <property type="evidence" value="ECO:0007669"/>
    <property type="project" value="UniProtKB-SubCell"/>
</dbReference>
<keyword evidence="5 7" id="KW-0067">ATP-binding</keyword>
<organism evidence="10 11">
    <name type="scientific">Boudabousia liubingyangii</name>
    <dbReference type="NCBI Taxonomy" id="1921764"/>
    <lineage>
        <taxon>Bacteria</taxon>
        <taxon>Bacillati</taxon>
        <taxon>Actinomycetota</taxon>
        <taxon>Actinomycetes</taxon>
        <taxon>Actinomycetales</taxon>
        <taxon>Actinomycetaceae</taxon>
        <taxon>Boudabousia</taxon>
    </lineage>
</organism>
<dbReference type="SUPFAM" id="SSF52402">
    <property type="entry name" value="Adenine nucleotide alpha hydrolases-like"/>
    <property type="match status" value="1"/>
</dbReference>
<dbReference type="Pfam" id="PF09179">
    <property type="entry name" value="TilS"/>
    <property type="match status" value="1"/>
</dbReference>
<dbReference type="InterPro" id="IPR011063">
    <property type="entry name" value="TilS/TtcA_N"/>
</dbReference>
<evidence type="ECO:0000256" key="5">
    <source>
        <dbReference type="ARBA" id="ARBA00022840"/>
    </source>
</evidence>
<accession>A0A1Q5PLP4</accession>
<dbReference type="OrthoDB" id="5244702at2"/>
<dbReference type="Gene3D" id="3.40.50.620">
    <property type="entry name" value="HUPs"/>
    <property type="match status" value="1"/>
</dbReference>
<evidence type="ECO:0000256" key="1">
    <source>
        <dbReference type="ARBA" id="ARBA00022490"/>
    </source>
</evidence>
<comment type="similarity">
    <text evidence="7">Belongs to the tRNA(Ile)-lysidine synthase family.</text>
</comment>
<evidence type="ECO:0000256" key="7">
    <source>
        <dbReference type="HAMAP-Rule" id="MF_01161"/>
    </source>
</evidence>
<feature type="domain" description="tRNA(Ile)-lysidine synthase substrate-binding" evidence="9">
    <location>
        <begin position="298"/>
        <end position="357"/>
    </location>
</feature>
<evidence type="ECO:0000256" key="6">
    <source>
        <dbReference type="ARBA" id="ARBA00048539"/>
    </source>
</evidence>
<dbReference type="CDD" id="cd01992">
    <property type="entry name" value="TilS_N"/>
    <property type="match status" value="1"/>
</dbReference>
<evidence type="ECO:0000256" key="2">
    <source>
        <dbReference type="ARBA" id="ARBA00022598"/>
    </source>
</evidence>
<evidence type="ECO:0000259" key="9">
    <source>
        <dbReference type="Pfam" id="PF09179"/>
    </source>
</evidence>
<keyword evidence="1 7" id="KW-0963">Cytoplasm</keyword>
<comment type="domain">
    <text evidence="7">The N-terminal region contains the highly conserved SGGXDS motif, predicted to be a P-loop motif involved in ATP binding.</text>
</comment>
<dbReference type="InterPro" id="IPR014729">
    <property type="entry name" value="Rossmann-like_a/b/a_fold"/>
</dbReference>
<dbReference type="GO" id="GO:0006400">
    <property type="term" value="P:tRNA modification"/>
    <property type="evidence" value="ECO:0007669"/>
    <property type="project" value="UniProtKB-UniRule"/>
</dbReference>
<dbReference type="Pfam" id="PF01171">
    <property type="entry name" value="ATP_bind_3"/>
    <property type="match status" value="1"/>
</dbReference>
<evidence type="ECO:0000256" key="3">
    <source>
        <dbReference type="ARBA" id="ARBA00022694"/>
    </source>
</evidence>
<dbReference type="RefSeq" id="WP_073709337.1">
    <property type="nucleotide sequence ID" value="NZ_MQSV01000003.1"/>
</dbReference>
<dbReference type="InterPro" id="IPR015262">
    <property type="entry name" value="tRNA_Ile_lys_synt_subst-bd"/>
</dbReference>
<dbReference type="PANTHER" id="PTHR43033">
    <property type="entry name" value="TRNA(ILE)-LYSIDINE SYNTHASE-RELATED"/>
    <property type="match status" value="1"/>
</dbReference>
<keyword evidence="11" id="KW-1185">Reference proteome</keyword>
<comment type="catalytic activity">
    <reaction evidence="6 7">
        <text>cytidine(34) in tRNA(Ile2) + L-lysine + ATP = lysidine(34) in tRNA(Ile2) + AMP + diphosphate + H(+)</text>
        <dbReference type="Rhea" id="RHEA:43744"/>
        <dbReference type="Rhea" id="RHEA-COMP:10625"/>
        <dbReference type="Rhea" id="RHEA-COMP:10670"/>
        <dbReference type="ChEBI" id="CHEBI:15378"/>
        <dbReference type="ChEBI" id="CHEBI:30616"/>
        <dbReference type="ChEBI" id="CHEBI:32551"/>
        <dbReference type="ChEBI" id="CHEBI:33019"/>
        <dbReference type="ChEBI" id="CHEBI:82748"/>
        <dbReference type="ChEBI" id="CHEBI:83665"/>
        <dbReference type="ChEBI" id="CHEBI:456215"/>
        <dbReference type="EC" id="6.3.4.19"/>
    </reaction>
</comment>
<evidence type="ECO:0000259" key="8">
    <source>
        <dbReference type="Pfam" id="PF01171"/>
    </source>
</evidence>
<keyword evidence="2 7" id="KW-0436">Ligase</keyword>
<evidence type="ECO:0000313" key="11">
    <source>
        <dbReference type="Proteomes" id="UP000186785"/>
    </source>
</evidence>
<proteinExistence type="inferred from homology"/>
<dbReference type="AlphaFoldDB" id="A0A1Q5PLP4"/>
<comment type="function">
    <text evidence="7">Ligates lysine onto the cytidine present at position 34 of the AUA codon-specific tRNA(Ile) that contains the anticodon CAU, in an ATP-dependent manner. Cytidine is converted to lysidine, thus changing the amino acid specificity of the tRNA from methionine to isoleucine.</text>
</comment>
<sequence length="388" mass="41168">MNANVRATELIGPNPKGAVRRVSLAVREALSTIPAGQPATVVVGCSGGPDSLALLVAATDYARRQGWHVESLTVDHGIRSGSAEEAQQVSALARTLGVNTAQVLPLTRQESNLGPEGNAREGRHQALQRACRVLKRAMGHPVYLLLGHTLDDQAETVLLGLARGSGLRSLAGMEPISQPATENDPTIMRPLLQCRRHDTVLTCEKLGLPAIDDPTNRADGPWRTADGSALRRAAVREFALPSLAAALGQDPAPALMRTASQLRRDNDCLDEIASELLRQVTLPAGVSIYTGRTARLELDWEAMQGLHPAIISRTVRLAALQAGANGAALNSTHIEALTALVNDYKGQGPVYLPGGVVAARIRLDKPTEHGQPGLSVPTQGAPLRLRFS</sequence>
<dbReference type="GO" id="GO:0032267">
    <property type="term" value="F:tRNA(Ile)-lysidine synthase activity"/>
    <property type="evidence" value="ECO:0007669"/>
    <property type="project" value="UniProtKB-EC"/>
</dbReference>
<gene>
    <name evidence="7" type="primary">tilS</name>
    <name evidence="10" type="ORF">BSR29_05725</name>
</gene>
<dbReference type="EMBL" id="MQSV01000003">
    <property type="protein sequence ID" value="OKL47978.1"/>
    <property type="molecule type" value="Genomic_DNA"/>
</dbReference>
<dbReference type="Proteomes" id="UP000186785">
    <property type="component" value="Unassembled WGS sequence"/>
</dbReference>
<protein>
    <recommendedName>
        <fullName evidence="7">tRNA(Ile)-lysidine synthase</fullName>
        <ecNumber evidence="7">6.3.4.19</ecNumber>
    </recommendedName>
    <alternativeName>
        <fullName evidence="7">tRNA(Ile)-2-lysyl-cytidine synthase</fullName>
    </alternativeName>
    <alternativeName>
        <fullName evidence="7">tRNA(Ile)-lysidine synthetase</fullName>
    </alternativeName>
</protein>
<dbReference type="InterPro" id="IPR012795">
    <property type="entry name" value="tRNA_Ile_lys_synt_N"/>
</dbReference>
<dbReference type="HAMAP" id="MF_01161">
    <property type="entry name" value="tRNA_Ile_lys_synt"/>
    <property type="match status" value="1"/>
</dbReference>
<dbReference type="Gene3D" id="1.20.59.20">
    <property type="match status" value="1"/>
</dbReference>
<dbReference type="NCBIfam" id="TIGR02432">
    <property type="entry name" value="lysidine_TilS_N"/>
    <property type="match status" value="1"/>
</dbReference>
<evidence type="ECO:0000313" key="10">
    <source>
        <dbReference type="EMBL" id="OKL47978.1"/>
    </source>
</evidence>
<dbReference type="GO" id="GO:0005524">
    <property type="term" value="F:ATP binding"/>
    <property type="evidence" value="ECO:0007669"/>
    <property type="project" value="UniProtKB-UniRule"/>
</dbReference>
<comment type="subcellular location">
    <subcellularLocation>
        <location evidence="7">Cytoplasm</location>
    </subcellularLocation>
</comment>
<comment type="caution">
    <text evidence="10">The sequence shown here is derived from an EMBL/GenBank/DDBJ whole genome shotgun (WGS) entry which is preliminary data.</text>
</comment>
<feature type="domain" description="tRNA(Ile)-lysidine/2-thiocytidine synthase N-terminal" evidence="8">
    <location>
        <begin position="41"/>
        <end position="219"/>
    </location>
</feature>
<name>A0A1Q5PLP4_9ACTO</name>
<dbReference type="SUPFAM" id="SSF82829">
    <property type="entry name" value="MesJ substrate recognition domain-like"/>
    <property type="match status" value="1"/>
</dbReference>
<keyword evidence="3 7" id="KW-0819">tRNA processing</keyword>
<feature type="binding site" evidence="7">
    <location>
        <begin position="46"/>
        <end position="51"/>
    </location>
    <ligand>
        <name>ATP</name>
        <dbReference type="ChEBI" id="CHEBI:30616"/>
    </ligand>
</feature>
<dbReference type="EC" id="6.3.4.19" evidence="7"/>